<dbReference type="PROSITE" id="PS00028">
    <property type="entry name" value="ZINC_FINGER_C2H2_1"/>
    <property type="match status" value="6"/>
</dbReference>
<keyword evidence="4 7" id="KW-0863">Zinc-finger</keyword>
<dbReference type="EMBL" id="VXIV02000717">
    <property type="protein sequence ID" value="KAF6036465.1"/>
    <property type="molecule type" value="Genomic_DNA"/>
</dbReference>
<evidence type="ECO:0000313" key="10">
    <source>
        <dbReference type="EMBL" id="KAF6036465.1"/>
    </source>
</evidence>
<feature type="domain" description="C2H2-type" evidence="9">
    <location>
        <begin position="639"/>
        <end position="666"/>
    </location>
</feature>
<keyword evidence="3" id="KW-0677">Repeat</keyword>
<evidence type="ECO:0000256" key="8">
    <source>
        <dbReference type="SAM" id="MobiDB-lite"/>
    </source>
</evidence>
<evidence type="ECO:0000313" key="11">
    <source>
        <dbReference type="Proteomes" id="UP000593567"/>
    </source>
</evidence>
<feature type="region of interest" description="Disordered" evidence="8">
    <location>
        <begin position="167"/>
        <end position="235"/>
    </location>
</feature>
<proteinExistence type="predicted"/>
<dbReference type="PANTHER" id="PTHR24379">
    <property type="entry name" value="KRAB AND ZINC FINGER DOMAIN-CONTAINING"/>
    <property type="match status" value="1"/>
</dbReference>
<dbReference type="FunFam" id="3.30.160.60:FF:000145">
    <property type="entry name" value="Zinc finger protein 574"/>
    <property type="match status" value="1"/>
</dbReference>
<protein>
    <recommendedName>
        <fullName evidence="9">C2H2-type domain-containing protein</fullName>
    </recommendedName>
</protein>
<keyword evidence="11" id="KW-1185">Reference proteome</keyword>
<organism evidence="10 11">
    <name type="scientific">Bugula neritina</name>
    <name type="common">Brown bryozoan</name>
    <name type="synonym">Sertularia neritina</name>
    <dbReference type="NCBI Taxonomy" id="10212"/>
    <lineage>
        <taxon>Eukaryota</taxon>
        <taxon>Metazoa</taxon>
        <taxon>Spiralia</taxon>
        <taxon>Lophotrochozoa</taxon>
        <taxon>Bryozoa</taxon>
        <taxon>Gymnolaemata</taxon>
        <taxon>Cheilostomatida</taxon>
        <taxon>Flustrina</taxon>
        <taxon>Buguloidea</taxon>
        <taxon>Bugulidae</taxon>
        <taxon>Bugula</taxon>
    </lineage>
</organism>
<dbReference type="FunFam" id="3.30.160.60:FF:000358">
    <property type="entry name" value="zinc finger protein 24"/>
    <property type="match status" value="1"/>
</dbReference>
<feature type="domain" description="C2H2-type" evidence="9">
    <location>
        <begin position="697"/>
        <end position="724"/>
    </location>
</feature>
<name>A0A7J7KE27_BUGNE</name>
<dbReference type="PANTHER" id="PTHR24379:SF121">
    <property type="entry name" value="C2H2-TYPE DOMAIN-CONTAINING PROTEIN"/>
    <property type="match status" value="1"/>
</dbReference>
<keyword evidence="5" id="KW-0862">Zinc</keyword>
<reference evidence="10" key="1">
    <citation type="submission" date="2020-06" db="EMBL/GenBank/DDBJ databases">
        <title>Draft genome of Bugula neritina, a colonial animal packing powerful symbionts and potential medicines.</title>
        <authorList>
            <person name="Rayko M."/>
        </authorList>
    </citation>
    <scope>NUCLEOTIDE SEQUENCE [LARGE SCALE GENOMIC DNA]</scope>
    <source>
        <strain evidence="10">Kwan_BN1</strain>
    </source>
</reference>
<evidence type="ECO:0000256" key="5">
    <source>
        <dbReference type="ARBA" id="ARBA00022833"/>
    </source>
</evidence>
<evidence type="ECO:0000256" key="1">
    <source>
        <dbReference type="ARBA" id="ARBA00004123"/>
    </source>
</evidence>
<feature type="domain" description="C2H2-type" evidence="9">
    <location>
        <begin position="667"/>
        <end position="694"/>
    </location>
</feature>
<dbReference type="SMART" id="SM00355">
    <property type="entry name" value="ZnF_C2H2"/>
    <property type="match status" value="12"/>
</dbReference>
<evidence type="ECO:0000256" key="7">
    <source>
        <dbReference type="PROSITE-ProRule" id="PRU00042"/>
    </source>
</evidence>
<dbReference type="Gene3D" id="3.30.160.60">
    <property type="entry name" value="Classic Zinc Finger"/>
    <property type="match status" value="5"/>
</dbReference>
<keyword evidence="2" id="KW-0479">Metal-binding</keyword>
<comment type="caution">
    <text evidence="10">The sequence shown here is derived from an EMBL/GenBank/DDBJ whole genome shotgun (WGS) entry which is preliminary data.</text>
</comment>
<dbReference type="Proteomes" id="UP000593567">
    <property type="component" value="Unassembled WGS sequence"/>
</dbReference>
<evidence type="ECO:0000259" key="9">
    <source>
        <dbReference type="PROSITE" id="PS50157"/>
    </source>
</evidence>
<evidence type="ECO:0000256" key="6">
    <source>
        <dbReference type="ARBA" id="ARBA00023242"/>
    </source>
</evidence>
<dbReference type="InterPro" id="IPR013087">
    <property type="entry name" value="Znf_C2H2_type"/>
</dbReference>
<evidence type="ECO:0000256" key="3">
    <source>
        <dbReference type="ARBA" id="ARBA00022737"/>
    </source>
</evidence>
<evidence type="ECO:0000256" key="4">
    <source>
        <dbReference type="ARBA" id="ARBA00022771"/>
    </source>
</evidence>
<comment type="subcellular location">
    <subcellularLocation>
        <location evidence="1">Nucleus</location>
    </subcellularLocation>
</comment>
<sequence>MAQCESKLKEFEGLLSVLDPLEASHAILSYKDVVKMLQQQLSLLEEDSCSLNAVVYKCTWQGCTYGCITEAELICHSKTHTNPLSCGTCDFISSTQDQLAAHVTLHTCELPHSCARCPFITSSRMLLTQHMQLIHDATYSHDCPLCGLHTNRGSDVMDLHNKVKHFPSEFPASGEPNISPATAGHNSGPRKRSLKSKSKAKKLSSNRRGTHKGGVETKQEPLELVETPRSGGRKGYTHLLGESEADEKTNLKEAPWWDTRTHVLPPPSPAYTVPEESKGGNDQQIQCTVCGEYYQQCNSSSHECRVVKQEVSSNPWNCSLCLFQANQKKLLLKHCVEEHSRSWSSLVVKLRGEMKSLVYTCQHIEQYIPLSCKETACNIYVCYENTTPPTPSAVTVYRCTKCYKCFGSLDLEAGHRLLDHCNGPDSPHCKFGCSVCKAEDNSNTLTPGSNTSALAACTEDSRQFTEDALLMVEAMQKVGTNSLTSPSEESSAHMIQAKIVADFDLCCQGCDFYADHTSKYFEHVLSDHLTTLPDINSEQTQEDNSLISAEMATLYGCNFCDSICTSITSIRAHMSHHADRKSAVQNRVSQQTKEGSNSAIEEAKEDTLKLLCQVCGFQATTKASLRNHVLTHKNNLNRFQCTQCSFSCPYPSGLETHMRAHTGYKPFICSMCGKCFITGSELRKHERRHTAPVERKYSCEICSKSYTTLQHLEVHMRRHTEHKL</sequence>
<dbReference type="InterPro" id="IPR036236">
    <property type="entry name" value="Znf_C2H2_sf"/>
</dbReference>
<dbReference type="GO" id="GO:0008270">
    <property type="term" value="F:zinc ion binding"/>
    <property type="evidence" value="ECO:0007669"/>
    <property type="project" value="UniProtKB-KW"/>
</dbReference>
<dbReference type="OrthoDB" id="6077919at2759"/>
<dbReference type="Pfam" id="PF00096">
    <property type="entry name" value="zf-C2H2"/>
    <property type="match status" value="3"/>
</dbReference>
<keyword evidence="6" id="KW-0539">Nucleus</keyword>
<gene>
    <name evidence="10" type="ORF">EB796_005224</name>
</gene>
<dbReference type="SUPFAM" id="SSF57667">
    <property type="entry name" value="beta-beta-alpha zinc fingers"/>
    <property type="match status" value="4"/>
</dbReference>
<dbReference type="PROSITE" id="PS50157">
    <property type="entry name" value="ZINC_FINGER_C2H2_2"/>
    <property type="match status" value="3"/>
</dbReference>
<dbReference type="GO" id="GO:0005634">
    <property type="term" value="C:nucleus"/>
    <property type="evidence" value="ECO:0007669"/>
    <property type="project" value="UniProtKB-SubCell"/>
</dbReference>
<accession>A0A7J7KE27</accession>
<evidence type="ECO:0000256" key="2">
    <source>
        <dbReference type="ARBA" id="ARBA00022723"/>
    </source>
</evidence>
<feature type="compositionally biased region" description="Basic residues" evidence="8">
    <location>
        <begin position="188"/>
        <end position="211"/>
    </location>
</feature>
<dbReference type="AlphaFoldDB" id="A0A7J7KE27"/>